<comment type="caution">
    <text evidence="2">The sequence shown here is derived from an EMBL/GenBank/DDBJ whole genome shotgun (WGS) entry which is preliminary data.</text>
</comment>
<accession>A0A2K3KVM9</accession>
<evidence type="ECO:0000256" key="1">
    <source>
        <dbReference type="SAM" id="SignalP"/>
    </source>
</evidence>
<proteinExistence type="predicted"/>
<keyword evidence="1" id="KW-0732">Signal</keyword>
<organism evidence="2 3">
    <name type="scientific">Trifolium pratense</name>
    <name type="common">Red clover</name>
    <dbReference type="NCBI Taxonomy" id="57577"/>
    <lineage>
        <taxon>Eukaryota</taxon>
        <taxon>Viridiplantae</taxon>
        <taxon>Streptophyta</taxon>
        <taxon>Embryophyta</taxon>
        <taxon>Tracheophyta</taxon>
        <taxon>Spermatophyta</taxon>
        <taxon>Magnoliopsida</taxon>
        <taxon>eudicotyledons</taxon>
        <taxon>Gunneridae</taxon>
        <taxon>Pentapetalae</taxon>
        <taxon>rosids</taxon>
        <taxon>fabids</taxon>
        <taxon>Fabales</taxon>
        <taxon>Fabaceae</taxon>
        <taxon>Papilionoideae</taxon>
        <taxon>50 kb inversion clade</taxon>
        <taxon>NPAAA clade</taxon>
        <taxon>Hologalegina</taxon>
        <taxon>IRL clade</taxon>
        <taxon>Trifolieae</taxon>
        <taxon>Trifolium</taxon>
    </lineage>
</organism>
<protein>
    <submittedName>
        <fullName evidence="2">Tether containing UBX domain for GLUT4</fullName>
    </submittedName>
</protein>
<feature type="non-terminal residue" evidence="2">
    <location>
        <position position="1"/>
    </location>
</feature>
<dbReference type="EMBL" id="ASHM01112709">
    <property type="protein sequence ID" value="PNX70336.1"/>
    <property type="molecule type" value="Genomic_DNA"/>
</dbReference>
<evidence type="ECO:0000313" key="2">
    <source>
        <dbReference type="EMBL" id="PNX70336.1"/>
    </source>
</evidence>
<dbReference type="Proteomes" id="UP000236291">
    <property type="component" value="Unassembled WGS sequence"/>
</dbReference>
<name>A0A2K3KVM9_TRIPR</name>
<feature type="chain" id="PRO_5014386063" evidence="1">
    <location>
        <begin position="23"/>
        <end position="78"/>
    </location>
</feature>
<evidence type="ECO:0000313" key="3">
    <source>
        <dbReference type="Proteomes" id="UP000236291"/>
    </source>
</evidence>
<dbReference type="AlphaFoldDB" id="A0A2K3KVM9"/>
<feature type="signal peptide" evidence="1">
    <location>
        <begin position="1"/>
        <end position="22"/>
    </location>
</feature>
<reference evidence="2 3" key="2">
    <citation type="journal article" date="2017" name="Front. Plant Sci.">
        <title>Gene Classification and Mining of Molecular Markers Useful in Red Clover (Trifolium pratense) Breeding.</title>
        <authorList>
            <person name="Istvanek J."/>
            <person name="Dluhosova J."/>
            <person name="Dluhos P."/>
            <person name="Patkova L."/>
            <person name="Nedelnik J."/>
            <person name="Repkova J."/>
        </authorList>
    </citation>
    <scope>NUCLEOTIDE SEQUENCE [LARGE SCALE GENOMIC DNA]</scope>
    <source>
        <strain evidence="3">cv. Tatra</strain>
        <tissue evidence="2">Young leaves</tissue>
    </source>
</reference>
<gene>
    <name evidence="2" type="ORF">L195_g057291</name>
</gene>
<reference evidence="2 3" key="1">
    <citation type="journal article" date="2014" name="Am. J. Bot.">
        <title>Genome assembly and annotation for red clover (Trifolium pratense; Fabaceae).</title>
        <authorList>
            <person name="Istvanek J."/>
            <person name="Jaros M."/>
            <person name="Krenek A."/>
            <person name="Repkova J."/>
        </authorList>
    </citation>
    <scope>NUCLEOTIDE SEQUENCE [LARGE SCALE GENOMIC DNA]</scope>
    <source>
        <strain evidence="3">cv. Tatra</strain>
        <tissue evidence="2">Young leaves</tissue>
    </source>
</reference>
<sequence>TFGSLWSLVSSWIGSPLVPAQAIPDHFVQFYSSVGGSRARRSLMQLIWFVWTERDNRLFRGSANSVDQMLDKIKSFSY</sequence>
<feature type="non-terminal residue" evidence="2">
    <location>
        <position position="78"/>
    </location>
</feature>